<dbReference type="GO" id="GO:0000978">
    <property type="term" value="F:RNA polymerase II cis-regulatory region sequence-specific DNA binding"/>
    <property type="evidence" value="ECO:0007669"/>
    <property type="project" value="TreeGrafter"/>
</dbReference>
<feature type="domain" description="C2H2-type" evidence="13">
    <location>
        <begin position="435"/>
        <end position="462"/>
    </location>
</feature>
<evidence type="ECO:0000256" key="5">
    <source>
        <dbReference type="ARBA" id="ARBA00022771"/>
    </source>
</evidence>
<evidence type="ECO:0000259" key="14">
    <source>
        <dbReference type="PROSITE" id="PS50805"/>
    </source>
</evidence>
<gene>
    <name evidence="15" type="ORF">PODLI_1B006317</name>
</gene>
<feature type="domain" description="C2H2-type" evidence="13">
    <location>
        <begin position="463"/>
        <end position="490"/>
    </location>
</feature>
<dbReference type="PANTHER" id="PTHR24388:SF51">
    <property type="entry name" value="ZINC FINGER PROTEIN 281-RELATED"/>
    <property type="match status" value="1"/>
</dbReference>
<keyword evidence="7" id="KW-0805">Transcription regulation</keyword>
<feature type="region of interest" description="Disordered" evidence="12">
    <location>
        <begin position="572"/>
        <end position="597"/>
    </location>
</feature>
<dbReference type="FunFam" id="3.30.160.60:FF:000562">
    <property type="entry name" value="Zinc finger protein 786"/>
    <property type="match status" value="1"/>
</dbReference>
<dbReference type="SUPFAM" id="SSF57667">
    <property type="entry name" value="beta-beta-alpha zinc fingers"/>
    <property type="match status" value="4"/>
</dbReference>
<dbReference type="CDD" id="cd07765">
    <property type="entry name" value="KRAB_A-box"/>
    <property type="match status" value="1"/>
</dbReference>
<evidence type="ECO:0000256" key="12">
    <source>
        <dbReference type="SAM" id="MobiDB-lite"/>
    </source>
</evidence>
<reference evidence="15" key="1">
    <citation type="submission" date="2022-12" db="EMBL/GenBank/DDBJ databases">
        <authorList>
            <person name="Alioto T."/>
            <person name="Alioto T."/>
            <person name="Gomez Garrido J."/>
        </authorList>
    </citation>
    <scope>NUCLEOTIDE SEQUENCE</scope>
</reference>
<evidence type="ECO:0000256" key="9">
    <source>
        <dbReference type="ARBA" id="ARBA00023163"/>
    </source>
</evidence>
<evidence type="ECO:0000256" key="1">
    <source>
        <dbReference type="ARBA" id="ARBA00004123"/>
    </source>
</evidence>
<evidence type="ECO:0000259" key="13">
    <source>
        <dbReference type="PROSITE" id="PS50157"/>
    </source>
</evidence>
<keyword evidence="6" id="KW-0862">Zinc</keyword>
<feature type="domain" description="C2H2-type" evidence="13">
    <location>
        <begin position="407"/>
        <end position="434"/>
    </location>
</feature>
<evidence type="ECO:0000256" key="3">
    <source>
        <dbReference type="ARBA" id="ARBA00022723"/>
    </source>
</evidence>
<dbReference type="PANTHER" id="PTHR24388">
    <property type="entry name" value="ZINC FINGER PROTEIN"/>
    <property type="match status" value="1"/>
</dbReference>
<feature type="compositionally biased region" description="Low complexity" evidence="12">
    <location>
        <begin position="238"/>
        <end position="249"/>
    </location>
</feature>
<dbReference type="SMART" id="SM00355">
    <property type="entry name" value="ZnF_C2H2"/>
    <property type="match status" value="8"/>
</dbReference>
<evidence type="ECO:0000256" key="2">
    <source>
        <dbReference type="ARBA" id="ARBA00006991"/>
    </source>
</evidence>
<keyword evidence="10" id="KW-0539">Nucleus</keyword>
<feature type="domain" description="C2H2-type" evidence="13">
    <location>
        <begin position="519"/>
        <end position="546"/>
    </location>
</feature>
<dbReference type="FunFam" id="3.30.160.60:FF:000912">
    <property type="entry name" value="Zinc finger protein 660"/>
    <property type="match status" value="1"/>
</dbReference>
<name>A0AA35L4W5_9SAUR</name>
<keyword evidence="9" id="KW-0804">Transcription</keyword>
<dbReference type="PROSITE" id="PS00028">
    <property type="entry name" value="ZINC_FINGER_C2H2_1"/>
    <property type="match status" value="8"/>
</dbReference>
<evidence type="ECO:0000313" key="16">
    <source>
        <dbReference type="Proteomes" id="UP001178461"/>
    </source>
</evidence>
<dbReference type="FunFam" id="3.30.160.60:FF:000933">
    <property type="entry name" value="zinc finger protein 771"/>
    <property type="match status" value="1"/>
</dbReference>
<accession>A0AA35L4W5</accession>
<keyword evidence="3" id="KW-0479">Metal-binding</keyword>
<evidence type="ECO:0000256" key="8">
    <source>
        <dbReference type="ARBA" id="ARBA00023125"/>
    </source>
</evidence>
<dbReference type="PROSITE" id="PS50157">
    <property type="entry name" value="ZINC_FINGER_C2H2_2"/>
    <property type="match status" value="8"/>
</dbReference>
<organism evidence="15 16">
    <name type="scientific">Podarcis lilfordi</name>
    <name type="common">Lilford's wall lizard</name>
    <dbReference type="NCBI Taxonomy" id="74358"/>
    <lineage>
        <taxon>Eukaryota</taxon>
        <taxon>Metazoa</taxon>
        <taxon>Chordata</taxon>
        <taxon>Craniata</taxon>
        <taxon>Vertebrata</taxon>
        <taxon>Euteleostomi</taxon>
        <taxon>Lepidosauria</taxon>
        <taxon>Squamata</taxon>
        <taxon>Bifurcata</taxon>
        <taxon>Unidentata</taxon>
        <taxon>Episquamata</taxon>
        <taxon>Laterata</taxon>
        <taxon>Lacertibaenia</taxon>
        <taxon>Lacertidae</taxon>
        <taxon>Podarcis</taxon>
    </lineage>
</organism>
<dbReference type="Proteomes" id="UP001178461">
    <property type="component" value="Chromosome 12"/>
</dbReference>
<keyword evidence="4" id="KW-0677">Repeat</keyword>
<feature type="domain" description="C2H2-type" evidence="13">
    <location>
        <begin position="491"/>
        <end position="518"/>
    </location>
</feature>
<comment type="similarity">
    <text evidence="2">Belongs to the krueppel C2H2-type zinc-finger protein family.</text>
</comment>
<dbReference type="InterPro" id="IPR036236">
    <property type="entry name" value="Znf_C2H2_sf"/>
</dbReference>
<dbReference type="GO" id="GO:0005634">
    <property type="term" value="C:nucleus"/>
    <property type="evidence" value="ECO:0007669"/>
    <property type="project" value="UniProtKB-SubCell"/>
</dbReference>
<evidence type="ECO:0000256" key="6">
    <source>
        <dbReference type="ARBA" id="ARBA00022833"/>
    </source>
</evidence>
<dbReference type="SUPFAM" id="SSF109640">
    <property type="entry name" value="KRAB domain (Kruppel-associated box)"/>
    <property type="match status" value="1"/>
</dbReference>
<dbReference type="EMBL" id="OX395137">
    <property type="protein sequence ID" value="CAI5789312.1"/>
    <property type="molecule type" value="Genomic_DNA"/>
</dbReference>
<dbReference type="FunFam" id="3.30.160.60:FF:000099">
    <property type="entry name" value="Zinc finger protein 79"/>
    <property type="match status" value="1"/>
</dbReference>
<dbReference type="AlphaFoldDB" id="A0AA35L4W5"/>
<feature type="domain" description="C2H2-type" evidence="13">
    <location>
        <begin position="351"/>
        <end position="378"/>
    </location>
</feature>
<comment type="subcellular location">
    <subcellularLocation>
        <location evidence="1">Nucleus</location>
    </subcellularLocation>
</comment>
<dbReference type="PROSITE" id="PS50805">
    <property type="entry name" value="KRAB"/>
    <property type="match status" value="1"/>
</dbReference>
<dbReference type="Gene3D" id="6.10.140.140">
    <property type="match status" value="1"/>
</dbReference>
<dbReference type="FunFam" id="3.30.160.60:FF:000446">
    <property type="entry name" value="Zinc finger protein"/>
    <property type="match status" value="1"/>
</dbReference>
<keyword evidence="8" id="KW-0238">DNA-binding</keyword>
<evidence type="ECO:0000256" key="7">
    <source>
        <dbReference type="ARBA" id="ARBA00023015"/>
    </source>
</evidence>
<keyword evidence="5 11" id="KW-0863">Zinc-finger</keyword>
<feature type="domain" description="C2H2-type" evidence="13">
    <location>
        <begin position="550"/>
        <end position="572"/>
    </location>
</feature>
<evidence type="ECO:0000256" key="4">
    <source>
        <dbReference type="ARBA" id="ARBA00022737"/>
    </source>
</evidence>
<protein>
    <submittedName>
        <fullName evidence="15">Finger 777-like isoform X1</fullName>
    </submittedName>
</protein>
<evidence type="ECO:0000256" key="11">
    <source>
        <dbReference type="PROSITE-ProRule" id="PRU00042"/>
    </source>
</evidence>
<feature type="region of interest" description="Disordered" evidence="12">
    <location>
        <begin position="218"/>
        <end position="274"/>
    </location>
</feature>
<sequence>MAEWAPAQAPEWEAESRGAPSSLQSPAILECPAGQVTEASVWTLVAAVQAMESKVDALTSRLLSLEGRTGTAEKKIFECEKTELEIGNQLEGKWTVLGTLIQEYGLLRRRLENLENLLKNRNFWILRLPPGVNGEAPKVTFDGSTAFSQEEREKMEDWQKELYKNILKGNCECLISLDYAISKPDILSRIERGEDLGPSKQQDADSRENLGDASVAENPLQKQRSHQRSAAPSFVPGSPESISEAASSSQVKQEQEPLAKEEEEESPGSRIAPVDSWLVHQKCRAPEDLEPHWTLAERSEENVYQDVNGSYGLGQVLPQGFAEQVFPGAAERDPVPPNGPHLQRGSPERPYICTDCGHAFARKENFTRHRHSHLGERPFSCRECGKAFVHQSTLTTHYRTHTGEKPYGCAECEKRFGRLSTLVEHQRTHTGEKPYACGECEKRFSRLSTLVEHRRTHTGEKPYQCAQCHKRFTRMTNLTVHQNTHAGERAYSCTRCGNSFPQKAGFLKHLRSHAREKLHQCQDCAKSFACSSWLLQHQAAHSGERPEGRSCCHVCGKAFRCQRSLKLHERSHGDAAGGPWATQPDSQAPSVKTEEVG</sequence>
<dbReference type="SMART" id="SM00349">
    <property type="entry name" value="KRAB"/>
    <property type="match status" value="1"/>
</dbReference>
<evidence type="ECO:0000313" key="15">
    <source>
        <dbReference type="EMBL" id="CAI5789312.1"/>
    </source>
</evidence>
<dbReference type="GO" id="GO:0008270">
    <property type="term" value="F:zinc ion binding"/>
    <property type="evidence" value="ECO:0007669"/>
    <property type="project" value="UniProtKB-KW"/>
</dbReference>
<dbReference type="Pfam" id="PF01352">
    <property type="entry name" value="KRAB"/>
    <property type="match status" value="1"/>
</dbReference>
<keyword evidence="16" id="KW-1185">Reference proteome</keyword>
<dbReference type="InterPro" id="IPR001909">
    <property type="entry name" value="KRAB"/>
</dbReference>
<dbReference type="InterPro" id="IPR036051">
    <property type="entry name" value="KRAB_dom_sf"/>
</dbReference>
<proteinExistence type="inferred from homology"/>
<dbReference type="FunFam" id="3.30.160.60:FF:000110">
    <property type="entry name" value="Zinc finger protein-like"/>
    <property type="match status" value="1"/>
</dbReference>
<feature type="domain" description="KRAB" evidence="14">
    <location>
        <begin position="138"/>
        <end position="209"/>
    </location>
</feature>
<dbReference type="InterPro" id="IPR013087">
    <property type="entry name" value="Znf_C2H2_type"/>
</dbReference>
<dbReference type="InterPro" id="IPR050527">
    <property type="entry name" value="Snail/Krueppel_Znf"/>
</dbReference>
<dbReference type="Pfam" id="PF00096">
    <property type="entry name" value="zf-C2H2"/>
    <property type="match status" value="6"/>
</dbReference>
<feature type="domain" description="C2H2-type" evidence="13">
    <location>
        <begin position="379"/>
        <end position="406"/>
    </location>
</feature>
<dbReference type="Gene3D" id="3.30.160.60">
    <property type="entry name" value="Classic Zinc Finger"/>
    <property type="match status" value="8"/>
</dbReference>
<dbReference type="GO" id="GO:0000981">
    <property type="term" value="F:DNA-binding transcription factor activity, RNA polymerase II-specific"/>
    <property type="evidence" value="ECO:0007669"/>
    <property type="project" value="TreeGrafter"/>
</dbReference>
<evidence type="ECO:0000256" key="10">
    <source>
        <dbReference type="ARBA" id="ARBA00023242"/>
    </source>
</evidence>